<dbReference type="KEGG" id="nve:5506518"/>
<dbReference type="EMBL" id="DS469708">
    <property type="protein sequence ID" value="EDO35127.1"/>
    <property type="molecule type" value="Genomic_DNA"/>
</dbReference>
<evidence type="ECO:0000313" key="5">
    <source>
        <dbReference type="Proteomes" id="UP000001593"/>
    </source>
</evidence>
<dbReference type="Proteomes" id="UP000001593">
    <property type="component" value="Unassembled WGS sequence"/>
</dbReference>
<gene>
    <name evidence="4" type="ORF">NEMVEDRAFT_v1g246192</name>
</gene>
<evidence type="ECO:0000256" key="3">
    <source>
        <dbReference type="SAM" id="SignalP"/>
    </source>
</evidence>
<keyword evidence="1 3" id="KW-0732">Signal</keyword>
<feature type="chain" id="PRO_5002714519" evidence="3">
    <location>
        <begin position="21"/>
        <end position="128"/>
    </location>
</feature>
<dbReference type="InterPro" id="IPR045860">
    <property type="entry name" value="Snake_toxin-like_sf"/>
</dbReference>
<evidence type="ECO:0000313" key="4">
    <source>
        <dbReference type="EMBL" id="EDO35127.1"/>
    </source>
</evidence>
<dbReference type="PANTHER" id="PTHR10036">
    <property type="entry name" value="CD59 GLYCOPROTEIN"/>
    <property type="match status" value="1"/>
</dbReference>
<dbReference type="HOGENOM" id="CLU_1995292_0_0_1"/>
<keyword evidence="5" id="KW-1185">Reference proteome</keyword>
<evidence type="ECO:0000256" key="2">
    <source>
        <dbReference type="ARBA" id="ARBA00023157"/>
    </source>
</evidence>
<dbReference type="OMA" id="REEKECY"/>
<organism evidence="4 5">
    <name type="scientific">Nematostella vectensis</name>
    <name type="common">Starlet sea anemone</name>
    <dbReference type="NCBI Taxonomy" id="45351"/>
    <lineage>
        <taxon>Eukaryota</taxon>
        <taxon>Metazoa</taxon>
        <taxon>Cnidaria</taxon>
        <taxon>Anthozoa</taxon>
        <taxon>Hexacorallia</taxon>
        <taxon>Actiniaria</taxon>
        <taxon>Edwardsiidae</taxon>
        <taxon>Nematostella</taxon>
    </lineage>
</organism>
<reference evidence="4 5" key="1">
    <citation type="journal article" date="2007" name="Science">
        <title>Sea anemone genome reveals ancestral eumetazoan gene repertoire and genomic organization.</title>
        <authorList>
            <person name="Putnam N.H."/>
            <person name="Srivastava M."/>
            <person name="Hellsten U."/>
            <person name="Dirks B."/>
            <person name="Chapman J."/>
            <person name="Salamov A."/>
            <person name="Terry A."/>
            <person name="Shapiro H."/>
            <person name="Lindquist E."/>
            <person name="Kapitonov V.V."/>
            <person name="Jurka J."/>
            <person name="Genikhovich G."/>
            <person name="Grigoriev I.V."/>
            <person name="Lucas S.M."/>
            <person name="Steele R.E."/>
            <person name="Finnerty J.R."/>
            <person name="Technau U."/>
            <person name="Martindale M.Q."/>
            <person name="Rokhsar D.S."/>
        </authorList>
    </citation>
    <scope>NUCLEOTIDE SEQUENCE [LARGE SCALE GENOMIC DNA]</scope>
    <source>
        <strain evidence="5">CH2 X CH6</strain>
    </source>
</reference>
<sequence length="128" mass="14501">MRCVLIPILVLAVLLPVAESIKCHYCESDQSDFRCFYAREEKECYEQGYKCGKIMYRISGKSYFKRGCVLKAYCMDQDAYCRANPGRSNCEVYCCDSKFCNSAPPSKTASVTLFVLASAMACLFVRNI</sequence>
<dbReference type="OrthoDB" id="5974891at2759"/>
<protein>
    <submittedName>
        <fullName evidence="4">Uncharacterized protein</fullName>
    </submittedName>
</protein>
<proteinExistence type="predicted"/>
<name>A7SMG6_NEMVE</name>
<keyword evidence="2" id="KW-1015">Disulfide bond</keyword>
<feature type="signal peptide" evidence="3">
    <location>
        <begin position="1"/>
        <end position="20"/>
    </location>
</feature>
<dbReference type="SUPFAM" id="SSF57302">
    <property type="entry name" value="Snake toxin-like"/>
    <property type="match status" value="1"/>
</dbReference>
<evidence type="ECO:0000256" key="1">
    <source>
        <dbReference type="ARBA" id="ARBA00022729"/>
    </source>
</evidence>
<dbReference type="PANTHER" id="PTHR10036:SF27">
    <property type="entry name" value="PROTEIN SLEEPLESS"/>
    <property type="match status" value="1"/>
</dbReference>
<dbReference type="AlphaFoldDB" id="A7SMG6"/>
<dbReference type="CDD" id="cd00117">
    <property type="entry name" value="TFP"/>
    <property type="match status" value="1"/>
</dbReference>
<dbReference type="PhylomeDB" id="A7SMG6"/>
<dbReference type="Gene3D" id="2.10.60.10">
    <property type="entry name" value="CD59"/>
    <property type="match status" value="1"/>
</dbReference>
<accession>A7SMG6</accession>
<dbReference type="InParanoid" id="A7SMG6"/>